<gene>
    <name evidence="7" type="primary">LOC113794646</name>
</gene>
<dbReference type="AlphaFoldDB" id="A0A6P6Y5K5"/>
<comment type="similarity">
    <text evidence="2">Belongs to the BORCS8 family.</text>
</comment>
<protein>
    <submittedName>
        <fullName evidence="7">BLOC-1-related complex subunit 8 homolog</fullName>
    </submittedName>
</protein>
<feature type="compositionally biased region" description="Low complexity" evidence="5">
    <location>
        <begin position="152"/>
        <end position="165"/>
    </location>
</feature>
<evidence type="ECO:0000313" key="6">
    <source>
        <dbReference type="Proteomes" id="UP000515146"/>
    </source>
</evidence>
<keyword evidence="4" id="KW-0458">Lysosome</keyword>
<keyword evidence="3" id="KW-0472">Membrane</keyword>
<accession>A0A6P6Y5K5</accession>
<dbReference type="PANTHER" id="PTHR21146:SF0">
    <property type="entry name" value="BLOC-1-RELATED COMPLEX SUBUNIT 8"/>
    <property type="match status" value="1"/>
</dbReference>
<feature type="compositionally biased region" description="Basic and acidic residues" evidence="5">
    <location>
        <begin position="264"/>
        <end position="280"/>
    </location>
</feature>
<evidence type="ECO:0000256" key="5">
    <source>
        <dbReference type="SAM" id="MobiDB-lite"/>
    </source>
</evidence>
<organism evidence="6 7">
    <name type="scientific">Dermatophagoides pteronyssinus</name>
    <name type="common">European house dust mite</name>
    <dbReference type="NCBI Taxonomy" id="6956"/>
    <lineage>
        <taxon>Eukaryota</taxon>
        <taxon>Metazoa</taxon>
        <taxon>Ecdysozoa</taxon>
        <taxon>Arthropoda</taxon>
        <taxon>Chelicerata</taxon>
        <taxon>Arachnida</taxon>
        <taxon>Acari</taxon>
        <taxon>Acariformes</taxon>
        <taxon>Sarcoptiformes</taxon>
        <taxon>Astigmata</taxon>
        <taxon>Psoroptidia</taxon>
        <taxon>Analgoidea</taxon>
        <taxon>Pyroglyphidae</taxon>
        <taxon>Dermatophagoidinae</taxon>
        <taxon>Dermatophagoides</taxon>
    </lineage>
</organism>
<feature type="region of interest" description="Disordered" evidence="5">
    <location>
        <begin position="211"/>
        <end position="280"/>
    </location>
</feature>
<dbReference type="PANTHER" id="PTHR21146">
    <property type="entry name" value="MEF2B PROTEIN"/>
    <property type="match status" value="1"/>
</dbReference>
<feature type="compositionally biased region" description="Basic and acidic residues" evidence="5">
    <location>
        <begin position="140"/>
        <end position="151"/>
    </location>
</feature>
<feature type="compositionally biased region" description="Low complexity" evidence="5">
    <location>
        <begin position="211"/>
        <end position="246"/>
    </location>
</feature>
<dbReference type="GeneID" id="113794646"/>
<dbReference type="RefSeq" id="XP_027200575.1">
    <property type="nucleotide sequence ID" value="XM_027344774.1"/>
</dbReference>
<dbReference type="GO" id="GO:0005765">
    <property type="term" value="C:lysosomal membrane"/>
    <property type="evidence" value="ECO:0007669"/>
    <property type="project" value="UniProtKB-SubCell"/>
</dbReference>
<feature type="region of interest" description="Disordered" evidence="5">
    <location>
        <begin position="124"/>
        <end position="172"/>
    </location>
</feature>
<dbReference type="KEGG" id="dpte:113794646"/>
<proteinExistence type="inferred from homology"/>
<dbReference type="InterPro" id="IPR019320">
    <property type="entry name" value="BORCS8"/>
</dbReference>
<evidence type="ECO:0000256" key="3">
    <source>
        <dbReference type="ARBA" id="ARBA00023136"/>
    </source>
</evidence>
<dbReference type="InParanoid" id="A0A6P6Y5K5"/>
<dbReference type="OrthoDB" id="10044187at2759"/>
<evidence type="ECO:0000256" key="4">
    <source>
        <dbReference type="ARBA" id="ARBA00023228"/>
    </source>
</evidence>
<reference evidence="7" key="1">
    <citation type="submission" date="2025-08" db="UniProtKB">
        <authorList>
            <consortium name="RefSeq"/>
        </authorList>
    </citation>
    <scope>IDENTIFICATION</scope>
    <source>
        <strain evidence="7">Airmid</strain>
    </source>
</reference>
<keyword evidence="6" id="KW-1185">Reference proteome</keyword>
<name>A0A6P6Y5K5_DERPT</name>
<sequence>MFAINQNYDSIDGELVRKAKKTCDKITETIYVNANEPTLACYRIQEHIHRSVPIIRQKKLEMIKNESTLKGLLYDIEYTKESIESLERSKDSFDNIQRLLKDSIYFKQQADYDENVRRNIQEKLRNTSLSSSESSSSNMKSKDDLKSEKSSLSEANESSQQQQSSTRRIRITNSNRFNRFSTSFDFSHSLPMVASSVSADLRSLINHFTNNNNKDSTTTNNQQQQSAVVPESSSSGSQKSVTTSKSLYTLAENVQSTVDDGEDSSTKPESSIEKKSVINE</sequence>
<feature type="compositionally biased region" description="Low complexity" evidence="5">
    <location>
        <begin position="128"/>
        <end position="139"/>
    </location>
</feature>
<dbReference type="GO" id="GO:0099078">
    <property type="term" value="C:BORC complex"/>
    <property type="evidence" value="ECO:0007669"/>
    <property type="project" value="TreeGrafter"/>
</dbReference>
<evidence type="ECO:0000313" key="7">
    <source>
        <dbReference type="RefSeq" id="XP_027200575.1"/>
    </source>
</evidence>
<dbReference type="OMA" id="ACYRIQE"/>
<comment type="subcellular location">
    <subcellularLocation>
        <location evidence="1">Lysosome membrane</location>
    </subcellularLocation>
</comment>
<dbReference type="Pfam" id="PF10167">
    <property type="entry name" value="BORCS8"/>
    <property type="match status" value="1"/>
</dbReference>
<dbReference type="Proteomes" id="UP000515146">
    <property type="component" value="Unplaced"/>
</dbReference>
<evidence type="ECO:0000256" key="1">
    <source>
        <dbReference type="ARBA" id="ARBA00004656"/>
    </source>
</evidence>
<evidence type="ECO:0000256" key="2">
    <source>
        <dbReference type="ARBA" id="ARBA00010463"/>
    </source>
</evidence>